<proteinExistence type="predicted"/>
<dbReference type="RefSeq" id="WP_345421115.1">
    <property type="nucleotide sequence ID" value="NZ_BAABHO010000046.1"/>
</dbReference>
<organism evidence="2 3">
    <name type="scientific">Actinomycetospora chlora</name>
    <dbReference type="NCBI Taxonomy" id="663608"/>
    <lineage>
        <taxon>Bacteria</taxon>
        <taxon>Bacillati</taxon>
        <taxon>Actinomycetota</taxon>
        <taxon>Actinomycetes</taxon>
        <taxon>Pseudonocardiales</taxon>
        <taxon>Pseudonocardiaceae</taxon>
        <taxon>Actinomycetospora</taxon>
    </lineage>
</organism>
<evidence type="ECO:0000313" key="3">
    <source>
        <dbReference type="Proteomes" id="UP001500928"/>
    </source>
</evidence>
<name>A0ABP9C755_9PSEU</name>
<dbReference type="Proteomes" id="UP001500928">
    <property type="component" value="Unassembled WGS sequence"/>
</dbReference>
<evidence type="ECO:0000256" key="1">
    <source>
        <dbReference type="SAM" id="MobiDB-lite"/>
    </source>
</evidence>
<feature type="compositionally biased region" description="Acidic residues" evidence="1">
    <location>
        <begin position="95"/>
        <end position="104"/>
    </location>
</feature>
<accession>A0ABP9C755</accession>
<dbReference type="EMBL" id="BAABHO010000046">
    <property type="protein sequence ID" value="GAA4803884.1"/>
    <property type="molecule type" value="Genomic_DNA"/>
</dbReference>
<feature type="region of interest" description="Disordered" evidence="1">
    <location>
        <begin position="84"/>
        <end position="104"/>
    </location>
</feature>
<gene>
    <name evidence="2" type="ORF">GCM10023200_46500</name>
</gene>
<sequence length="104" mass="11639">MARWRRSFLREVRAELMRLGLSACPVCGASELEMLARPRLLRVGGPGAQGWRRRADADEGTDHLIAVRCDLCGHELLFDSERYRRSGESELVSGPDEDDDRPGG</sequence>
<protein>
    <submittedName>
        <fullName evidence="2">Uncharacterized protein</fullName>
    </submittedName>
</protein>
<evidence type="ECO:0000313" key="2">
    <source>
        <dbReference type="EMBL" id="GAA4803884.1"/>
    </source>
</evidence>
<comment type="caution">
    <text evidence="2">The sequence shown here is derived from an EMBL/GenBank/DDBJ whole genome shotgun (WGS) entry which is preliminary data.</text>
</comment>
<keyword evidence="3" id="KW-1185">Reference proteome</keyword>
<reference evidence="3" key="1">
    <citation type="journal article" date="2019" name="Int. J. Syst. Evol. Microbiol.">
        <title>The Global Catalogue of Microorganisms (GCM) 10K type strain sequencing project: providing services to taxonomists for standard genome sequencing and annotation.</title>
        <authorList>
            <consortium name="The Broad Institute Genomics Platform"/>
            <consortium name="The Broad Institute Genome Sequencing Center for Infectious Disease"/>
            <person name="Wu L."/>
            <person name="Ma J."/>
        </authorList>
    </citation>
    <scope>NUCLEOTIDE SEQUENCE [LARGE SCALE GENOMIC DNA]</scope>
    <source>
        <strain evidence="3">JCM 17979</strain>
    </source>
</reference>